<reference evidence="1 2" key="1">
    <citation type="submission" date="2019-12" db="EMBL/GenBank/DDBJ databases">
        <title>Microbes associate with the intestines of laboratory mice.</title>
        <authorList>
            <person name="Navarre W."/>
            <person name="Wong E."/>
        </authorList>
    </citation>
    <scope>NUCLEOTIDE SEQUENCE [LARGE SCALE GENOMIC DNA]</scope>
    <source>
        <strain evidence="1 2">NM51_B2-22</strain>
    </source>
</reference>
<gene>
    <name evidence="1" type="ORF">E5983_08715</name>
</gene>
<comment type="caution">
    <text evidence="1">The sequence shown here is derived from an EMBL/GenBank/DDBJ whole genome shotgun (WGS) entry which is preliminary data.</text>
</comment>
<keyword evidence="1" id="KW-0540">Nuclease</keyword>
<sequence>MIREINRKVFVIDGEILSQSIINEFDLDIRLGDYKYNTYGVSYCNFVGFVINRDGDILISFPKHYEDLKNPNVNINSSDIRTLFQVIMLYTKRTDTDYLNREVINDIRCSFPFQAFYEVLDYYKRFGLYREIEQVTKPGYTGKISWKETIRKSRKVFDENNLLFLPLQISKNYSKEVFLSDCMSFVLTYTIRNFPLFIEEQVPLIQSNNFDFWNNRQFVLQKLNQIKQGIFKDSDKKLVHALINFFSNINHHGWCDLKHYNFQNIWETMVEVYLNKCFVDVRSDGLFFDIHQLESSVMFTKHNEKIDIARGFELNPDHYFIKNDRSEQYIFDSKYYRKISSLNYKQVSYHSLMKHKAKVTHSALITPIEDSKKFGYSRKHIETSGQDGDMLIWEHYLSVKEVMDVFLRT</sequence>
<dbReference type="RefSeq" id="WP_160333448.1">
    <property type="nucleotide sequence ID" value="NZ_WSRS01000117.1"/>
</dbReference>
<dbReference type="GO" id="GO:0004519">
    <property type="term" value="F:endonuclease activity"/>
    <property type="evidence" value="ECO:0007669"/>
    <property type="project" value="UniProtKB-KW"/>
</dbReference>
<proteinExistence type="predicted"/>
<dbReference type="AlphaFoldDB" id="A0A7X3G9X5"/>
<evidence type="ECO:0000313" key="2">
    <source>
        <dbReference type="Proteomes" id="UP000461595"/>
    </source>
</evidence>
<keyword evidence="1" id="KW-0255">Endonuclease</keyword>
<dbReference type="EMBL" id="WSRS01000117">
    <property type="protein sequence ID" value="MVX59705.1"/>
    <property type="molecule type" value="Genomic_DNA"/>
</dbReference>
<accession>A0A7X3G9X5</accession>
<evidence type="ECO:0000313" key="1">
    <source>
        <dbReference type="EMBL" id="MVX59705.1"/>
    </source>
</evidence>
<organism evidence="1 2">
    <name type="scientific">Streptococcus danieliae</name>
    <dbReference type="NCBI Taxonomy" id="747656"/>
    <lineage>
        <taxon>Bacteria</taxon>
        <taxon>Bacillati</taxon>
        <taxon>Bacillota</taxon>
        <taxon>Bacilli</taxon>
        <taxon>Lactobacillales</taxon>
        <taxon>Streptococcaceae</taxon>
        <taxon>Streptococcus</taxon>
    </lineage>
</organism>
<protein>
    <submittedName>
        <fullName evidence="1">LlaJI family restriction endonuclease</fullName>
    </submittedName>
</protein>
<dbReference type="Proteomes" id="UP000461595">
    <property type="component" value="Unassembled WGS sequence"/>
</dbReference>
<dbReference type="OrthoDB" id="2966537at2"/>
<keyword evidence="1" id="KW-0378">Hydrolase</keyword>
<name>A0A7X3G9X5_9STRE</name>